<accession>A0A397GJ53</accession>
<reference evidence="1 2" key="1">
    <citation type="submission" date="2018-08" db="EMBL/GenBank/DDBJ databases">
        <title>Genome and evolution of the arbuscular mycorrhizal fungus Diversispora epigaea (formerly Glomus versiforme) and its bacterial endosymbionts.</title>
        <authorList>
            <person name="Sun X."/>
            <person name="Fei Z."/>
            <person name="Harrison M."/>
        </authorList>
    </citation>
    <scope>NUCLEOTIDE SEQUENCE [LARGE SCALE GENOMIC DNA]</scope>
    <source>
        <strain evidence="1 2">IT104</strain>
    </source>
</reference>
<protein>
    <submittedName>
        <fullName evidence="1">Uncharacterized protein</fullName>
    </submittedName>
</protein>
<evidence type="ECO:0000313" key="2">
    <source>
        <dbReference type="Proteomes" id="UP000266861"/>
    </source>
</evidence>
<proteinExistence type="predicted"/>
<dbReference type="EMBL" id="PQFF01000449">
    <property type="protein sequence ID" value="RHZ49466.1"/>
    <property type="molecule type" value="Genomic_DNA"/>
</dbReference>
<sequence length="101" mass="11550">MKILSLNIPYGGYVFYGDFHNTSETQAYRYYYNKIENEFNDWKFPELSVLNDQGILIILPNNTLLVNSISPSINANIPILKDTSYITITNNQPVKLSDGNI</sequence>
<evidence type="ECO:0000313" key="1">
    <source>
        <dbReference type="EMBL" id="RHZ49466.1"/>
    </source>
</evidence>
<dbReference type="AlphaFoldDB" id="A0A397GJ53"/>
<keyword evidence="2" id="KW-1185">Reference proteome</keyword>
<organism evidence="1 2">
    <name type="scientific">Diversispora epigaea</name>
    <dbReference type="NCBI Taxonomy" id="1348612"/>
    <lineage>
        <taxon>Eukaryota</taxon>
        <taxon>Fungi</taxon>
        <taxon>Fungi incertae sedis</taxon>
        <taxon>Mucoromycota</taxon>
        <taxon>Glomeromycotina</taxon>
        <taxon>Glomeromycetes</taxon>
        <taxon>Diversisporales</taxon>
        <taxon>Diversisporaceae</taxon>
        <taxon>Diversispora</taxon>
    </lineage>
</organism>
<gene>
    <name evidence="1" type="ORF">Glove_520g2</name>
</gene>
<name>A0A397GJ53_9GLOM</name>
<dbReference type="Proteomes" id="UP000266861">
    <property type="component" value="Unassembled WGS sequence"/>
</dbReference>
<comment type="caution">
    <text evidence="1">The sequence shown here is derived from an EMBL/GenBank/DDBJ whole genome shotgun (WGS) entry which is preliminary data.</text>
</comment>